<dbReference type="NCBIfam" id="TIGR01244">
    <property type="entry name" value="TIGR01244 family sulfur transferase"/>
    <property type="match status" value="1"/>
</dbReference>
<feature type="domain" description="Beta-lactamase hydrolase-like protein phosphatase-like" evidence="1">
    <location>
        <begin position="4"/>
        <end position="111"/>
    </location>
</feature>
<evidence type="ECO:0000313" key="3">
    <source>
        <dbReference type="Proteomes" id="UP000216998"/>
    </source>
</evidence>
<dbReference type="InterPro" id="IPR005939">
    <property type="entry name" value="BLH_phosphatase-like"/>
</dbReference>
<evidence type="ECO:0000313" key="2">
    <source>
        <dbReference type="EMBL" id="OYQ32540.1"/>
    </source>
</evidence>
<dbReference type="Proteomes" id="UP000216998">
    <property type="component" value="Unassembled WGS sequence"/>
</dbReference>
<name>A0A255YVT6_9PROT</name>
<dbReference type="AlphaFoldDB" id="A0A255YVT6"/>
<organism evidence="2 3">
    <name type="scientific">Niveispirillum lacus</name>
    <dbReference type="NCBI Taxonomy" id="1981099"/>
    <lineage>
        <taxon>Bacteria</taxon>
        <taxon>Pseudomonadati</taxon>
        <taxon>Pseudomonadota</taxon>
        <taxon>Alphaproteobacteria</taxon>
        <taxon>Rhodospirillales</taxon>
        <taxon>Azospirillaceae</taxon>
        <taxon>Niveispirillum</taxon>
    </lineage>
</organism>
<dbReference type="Pfam" id="PF04273">
    <property type="entry name" value="BLH_phosphatase"/>
    <property type="match status" value="1"/>
</dbReference>
<reference evidence="2 3" key="1">
    <citation type="submission" date="2017-07" db="EMBL/GenBank/DDBJ databases">
        <title>Niveispirillum cyanobacteriorum sp. nov., isolated from cyanobacterial aggregates in a eutrophic lake.</title>
        <authorList>
            <person name="Cai H."/>
        </authorList>
    </citation>
    <scope>NUCLEOTIDE SEQUENCE [LARGE SCALE GENOMIC DNA]</scope>
    <source>
        <strain evidence="3">TH1-14</strain>
    </source>
</reference>
<dbReference type="SUPFAM" id="SSF52799">
    <property type="entry name" value="(Phosphotyrosine protein) phosphatases II"/>
    <property type="match status" value="1"/>
</dbReference>
<dbReference type="OrthoDB" id="9805710at2"/>
<proteinExistence type="predicted"/>
<dbReference type="EMBL" id="NOXU01000031">
    <property type="protein sequence ID" value="OYQ32540.1"/>
    <property type="molecule type" value="Genomic_DNA"/>
</dbReference>
<accession>A0A255YVT6</accession>
<gene>
    <name evidence="2" type="ORF">CHU95_17285</name>
</gene>
<dbReference type="CDD" id="cd14503">
    <property type="entry name" value="PTP-bact"/>
    <property type="match status" value="1"/>
</dbReference>
<protein>
    <submittedName>
        <fullName evidence="2">TIGR01244 family protein</fullName>
    </submittedName>
</protein>
<keyword evidence="3" id="KW-1185">Reference proteome</keyword>
<dbReference type="RefSeq" id="WP_094457577.1">
    <property type="nucleotide sequence ID" value="NZ_NOXU01000031.1"/>
</dbReference>
<dbReference type="Gene3D" id="3.90.190.10">
    <property type="entry name" value="Protein tyrosine phosphatase superfamily"/>
    <property type="match status" value="1"/>
</dbReference>
<dbReference type="InterPro" id="IPR029021">
    <property type="entry name" value="Prot-tyrosine_phosphatase-like"/>
</dbReference>
<comment type="caution">
    <text evidence="2">The sequence shown here is derived from an EMBL/GenBank/DDBJ whole genome shotgun (WGS) entry which is preliminary data.</text>
</comment>
<sequence length="147" mass="15492">MALDARPLVDGLSVSPQVTEQDIRDAHEAGFRTIINNRPDGEEPGQLSSAQAAEIARSLGLTYVYQPATGPTLEQVADAFGHVLATSPGPVLAHCRSGTRCTILWALAEAKAGSRDSEAILRAAASAGYDLSAYAPLIARYTQSRAE</sequence>
<evidence type="ECO:0000259" key="1">
    <source>
        <dbReference type="Pfam" id="PF04273"/>
    </source>
</evidence>
<dbReference type="GO" id="GO:0016787">
    <property type="term" value="F:hydrolase activity"/>
    <property type="evidence" value="ECO:0007669"/>
    <property type="project" value="InterPro"/>
</dbReference>